<dbReference type="PRINTS" id="PR01217">
    <property type="entry name" value="PRICHEXTENSN"/>
</dbReference>
<keyword evidence="5" id="KW-0997">Cell inner membrane</keyword>
<evidence type="ECO:0000313" key="12">
    <source>
        <dbReference type="EMBL" id="NZA02584.1"/>
    </source>
</evidence>
<proteinExistence type="inferred from homology"/>
<keyword evidence="3" id="KW-0813">Transport</keyword>
<dbReference type="GO" id="GO:0031992">
    <property type="term" value="F:energy transducer activity"/>
    <property type="evidence" value="ECO:0007669"/>
    <property type="project" value="TreeGrafter"/>
</dbReference>
<dbReference type="InterPro" id="IPR006260">
    <property type="entry name" value="TonB/TolA_C"/>
</dbReference>
<gene>
    <name evidence="12" type="ORF">H0I39_13875</name>
</gene>
<dbReference type="GO" id="GO:0098797">
    <property type="term" value="C:plasma membrane protein complex"/>
    <property type="evidence" value="ECO:0007669"/>
    <property type="project" value="TreeGrafter"/>
</dbReference>
<sequence length="252" mass="25734">MFATSLSPASTVPPPGRTAVIVGSVVLLHAVALWALQRGLVRPPAEVIVPAQILAELIAPPPPPAAPPAPTPPPPAPPAPASPPPPKPRPAPPPPKPRAAPPRPAPVVQPRPAAPVVAPAPTAPAPVPAAPEPTPSPAAAAAPAAPAPSPPAPPAPPVIVQPSTSAAHLNNPAPTYPAMSKRLGESGRVVVRVLIGPDGRAQDARLQRSSGFDRLDQVALETARDRWRYVPGTRNGVPEAMWFNVPLNFVLE</sequence>
<evidence type="ECO:0000313" key="13">
    <source>
        <dbReference type="Proteomes" id="UP000589716"/>
    </source>
</evidence>
<dbReference type="EMBL" id="JACCKX010000001">
    <property type="protein sequence ID" value="NZA02584.1"/>
    <property type="molecule type" value="Genomic_DNA"/>
</dbReference>
<comment type="caution">
    <text evidence="12">The sequence shown here is derived from an EMBL/GenBank/DDBJ whole genome shotgun (WGS) entry which is preliminary data.</text>
</comment>
<feature type="region of interest" description="Disordered" evidence="10">
    <location>
        <begin position="62"/>
        <end position="180"/>
    </location>
</feature>
<keyword evidence="6" id="KW-0812">Transmembrane</keyword>
<dbReference type="NCBIfam" id="TIGR01352">
    <property type="entry name" value="tonB_Cterm"/>
    <property type="match status" value="1"/>
</dbReference>
<reference evidence="12 13" key="1">
    <citation type="submission" date="2020-07" db="EMBL/GenBank/DDBJ databases">
        <authorList>
            <person name="Maaloum M."/>
        </authorList>
    </citation>
    <scope>NUCLEOTIDE SEQUENCE [LARGE SCALE GENOMIC DNA]</scope>
    <source>
        <strain evidence="12 13">GCS-AN-3</strain>
    </source>
</reference>
<comment type="similarity">
    <text evidence="2">Belongs to the TonB family.</text>
</comment>
<dbReference type="Gene3D" id="3.30.1150.10">
    <property type="match status" value="1"/>
</dbReference>
<comment type="subcellular location">
    <subcellularLocation>
        <location evidence="1">Cell inner membrane</location>
        <topology evidence="1">Single-pass membrane protein</topology>
        <orientation evidence="1">Periplasmic side</orientation>
    </subcellularLocation>
</comment>
<keyword evidence="4" id="KW-1003">Cell membrane</keyword>
<evidence type="ECO:0000256" key="10">
    <source>
        <dbReference type="SAM" id="MobiDB-lite"/>
    </source>
</evidence>
<organism evidence="12 13">
    <name type="scientific">Ottowia beijingensis</name>
    <dbReference type="NCBI Taxonomy" id="1207057"/>
    <lineage>
        <taxon>Bacteria</taxon>
        <taxon>Pseudomonadati</taxon>
        <taxon>Pseudomonadota</taxon>
        <taxon>Betaproteobacteria</taxon>
        <taxon>Burkholderiales</taxon>
        <taxon>Comamonadaceae</taxon>
        <taxon>Ottowia</taxon>
    </lineage>
</organism>
<dbReference type="SUPFAM" id="SSF74653">
    <property type="entry name" value="TolA/TonB C-terminal domain"/>
    <property type="match status" value="1"/>
</dbReference>
<protein>
    <submittedName>
        <fullName evidence="12">TonB family protein</fullName>
    </submittedName>
</protein>
<dbReference type="PANTHER" id="PTHR33446:SF2">
    <property type="entry name" value="PROTEIN TONB"/>
    <property type="match status" value="1"/>
</dbReference>
<evidence type="ECO:0000256" key="2">
    <source>
        <dbReference type="ARBA" id="ARBA00006555"/>
    </source>
</evidence>
<dbReference type="GO" id="GO:0015031">
    <property type="term" value="P:protein transport"/>
    <property type="evidence" value="ECO:0007669"/>
    <property type="project" value="UniProtKB-KW"/>
</dbReference>
<dbReference type="RefSeq" id="WP_180550906.1">
    <property type="nucleotide sequence ID" value="NZ_JACCKX010000001.1"/>
</dbReference>
<evidence type="ECO:0000256" key="4">
    <source>
        <dbReference type="ARBA" id="ARBA00022475"/>
    </source>
</evidence>
<dbReference type="AlphaFoldDB" id="A0A853IW43"/>
<keyword evidence="7" id="KW-0653">Protein transport</keyword>
<evidence type="ECO:0000256" key="1">
    <source>
        <dbReference type="ARBA" id="ARBA00004383"/>
    </source>
</evidence>
<evidence type="ECO:0000259" key="11">
    <source>
        <dbReference type="PROSITE" id="PS52015"/>
    </source>
</evidence>
<dbReference type="InterPro" id="IPR051045">
    <property type="entry name" value="TonB-dependent_transducer"/>
</dbReference>
<dbReference type="PANTHER" id="PTHR33446">
    <property type="entry name" value="PROTEIN TONB-RELATED"/>
    <property type="match status" value="1"/>
</dbReference>
<evidence type="ECO:0000256" key="5">
    <source>
        <dbReference type="ARBA" id="ARBA00022519"/>
    </source>
</evidence>
<name>A0A853IW43_9BURK</name>
<feature type="domain" description="TonB C-terminal" evidence="11">
    <location>
        <begin position="161"/>
        <end position="252"/>
    </location>
</feature>
<feature type="compositionally biased region" description="Pro residues" evidence="10">
    <location>
        <begin position="145"/>
        <end position="159"/>
    </location>
</feature>
<evidence type="ECO:0000256" key="7">
    <source>
        <dbReference type="ARBA" id="ARBA00022927"/>
    </source>
</evidence>
<dbReference type="Proteomes" id="UP000589716">
    <property type="component" value="Unassembled WGS sequence"/>
</dbReference>
<keyword evidence="8" id="KW-1133">Transmembrane helix</keyword>
<evidence type="ECO:0000256" key="3">
    <source>
        <dbReference type="ARBA" id="ARBA00022448"/>
    </source>
</evidence>
<dbReference type="GO" id="GO:0055085">
    <property type="term" value="P:transmembrane transport"/>
    <property type="evidence" value="ECO:0007669"/>
    <property type="project" value="InterPro"/>
</dbReference>
<feature type="compositionally biased region" description="Pro residues" evidence="10">
    <location>
        <begin position="62"/>
        <end position="113"/>
    </location>
</feature>
<evidence type="ECO:0000256" key="8">
    <source>
        <dbReference type="ARBA" id="ARBA00022989"/>
    </source>
</evidence>
<dbReference type="Pfam" id="PF03544">
    <property type="entry name" value="TonB_C"/>
    <property type="match status" value="1"/>
</dbReference>
<evidence type="ECO:0000256" key="9">
    <source>
        <dbReference type="ARBA" id="ARBA00023136"/>
    </source>
</evidence>
<keyword evidence="9" id="KW-0472">Membrane</keyword>
<accession>A0A853IW43</accession>
<keyword evidence="13" id="KW-1185">Reference proteome</keyword>
<dbReference type="InterPro" id="IPR037682">
    <property type="entry name" value="TonB_C"/>
</dbReference>
<evidence type="ECO:0000256" key="6">
    <source>
        <dbReference type="ARBA" id="ARBA00022692"/>
    </source>
</evidence>
<feature type="compositionally biased region" description="Pro residues" evidence="10">
    <location>
        <begin position="121"/>
        <end position="136"/>
    </location>
</feature>
<dbReference type="PROSITE" id="PS52015">
    <property type="entry name" value="TONB_CTD"/>
    <property type="match status" value="1"/>
</dbReference>